<keyword evidence="10 14" id="KW-0804">Transcription</keyword>
<feature type="domain" description="RNA polymerase N-terminal" evidence="16">
    <location>
        <begin position="227"/>
        <end position="528"/>
    </location>
</feature>
<dbReference type="GO" id="GO:0046872">
    <property type="term" value="F:metal ion binding"/>
    <property type="evidence" value="ECO:0007669"/>
    <property type="project" value="UniProtKB-KW"/>
</dbReference>
<evidence type="ECO:0000256" key="10">
    <source>
        <dbReference type="ARBA" id="ARBA00023163"/>
    </source>
</evidence>
<dbReference type="FunFam" id="1.10.274.100:FF:000007">
    <property type="entry name" value="DNA-directed RNA polymerase subunit"/>
    <property type="match status" value="1"/>
</dbReference>
<dbReference type="InterPro" id="IPR007083">
    <property type="entry name" value="RNA_pol_Rpb1_4"/>
</dbReference>
<dbReference type="SUPFAM" id="SSF64484">
    <property type="entry name" value="beta and beta-prime subunits of DNA dependent RNA-polymerase"/>
    <property type="match status" value="1"/>
</dbReference>
<feature type="coiled-coil region" evidence="15">
    <location>
        <begin position="254"/>
        <end position="281"/>
    </location>
</feature>
<keyword evidence="6 14" id="KW-0548">Nucleotidyltransferase</keyword>
<evidence type="ECO:0000256" key="9">
    <source>
        <dbReference type="ARBA" id="ARBA00022842"/>
    </source>
</evidence>
<keyword evidence="5 14" id="KW-0808">Transferase</keyword>
<evidence type="ECO:0000256" key="15">
    <source>
        <dbReference type="SAM" id="Coils"/>
    </source>
</evidence>
<dbReference type="EMBL" id="VOIH02000002">
    <property type="protein sequence ID" value="KAF3455091.1"/>
    <property type="molecule type" value="Genomic_DNA"/>
</dbReference>
<evidence type="ECO:0000313" key="18">
    <source>
        <dbReference type="Proteomes" id="UP000796880"/>
    </source>
</evidence>
<comment type="subcellular location">
    <subcellularLocation>
        <location evidence="1">Nucleus</location>
    </subcellularLocation>
</comment>
<dbReference type="Gene3D" id="6.10.250.2940">
    <property type="match status" value="1"/>
</dbReference>
<dbReference type="Pfam" id="PF05000">
    <property type="entry name" value="RNA_pol_Rpb1_4"/>
    <property type="match status" value="1"/>
</dbReference>
<dbReference type="FunFam" id="1.10.132.30:FF:000001">
    <property type="entry name" value="DNA-directed RNA polymerase subunit"/>
    <property type="match status" value="1"/>
</dbReference>
<evidence type="ECO:0000256" key="8">
    <source>
        <dbReference type="ARBA" id="ARBA00022833"/>
    </source>
</evidence>
<dbReference type="Gene3D" id="6.20.50.80">
    <property type="match status" value="1"/>
</dbReference>
<dbReference type="InterPro" id="IPR007080">
    <property type="entry name" value="RNA_pol_Rpb1_1"/>
</dbReference>
<dbReference type="InterPro" id="IPR035697">
    <property type="entry name" value="RNAP_III_RPC1_N"/>
</dbReference>
<evidence type="ECO:0000313" key="17">
    <source>
        <dbReference type="EMBL" id="KAF3455091.1"/>
    </source>
</evidence>
<evidence type="ECO:0000256" key="7">
    <source>
        <dbReference type="ARBA" id="ARBA00022723"/>
    </source>
</evidence>
<dbReference type="GO" id="GO:0003899">
    <property type="term" value="F:DNA-directed RNA polymerase activity"/>
    <property type="evidence" value="ECO:0007669"/>
    <property type="project" value="UniProtKB-EC"/>
</dbReference>
<dbReference type="Pfam" id="PF04997">
    <property type="entry name" value="RNA_pol_Rpb1_1"/>
    <property type="match status" value="1"/>
</dbReference>
<evidence type="ECO:0000256" key="4">
    <source>
        <dbReference type="ARBA" id="ARBA00022478"/>
    </source>
</evidence>
<evidence type="ECO:0000256" key="12">
    <source>
        <dbReference type="ARBA" id="ARBA00048552"/>
    </source>
</evidence>
<comment type="caution">
    <text evidence="17">The sequence shown here is derived from an EMBL/GenBank/DDBJ whole genome shotgun (WGS) entry which is preliminary data.</text>
</comment>
<dbReference type="Pfam" id="PF00623">
    <property type="entry name" value="RNA_pol_Rpb1_2"/>
    <property type="match status" value="1"/>
</dbReference>
<dbReference type="Gene3D" id="1.10.150.390">
    <property type="match status" value="1"/>
</dbReference>
<organism evidence="17 18">
    <name type="scientific">Rhamnella rubrinervis</name>
    <dbReference type="NCBI Taxonomy" id="2594499"/>
    <lineage>
        <taxon>Eukaryota</taxon>
        <taxon>Viridiplantae</taxon>
        <taxon>Streptophyta</taxon>
        <taxon>Embryophyta</taxon>
        <taxon>Tracheophyta</taxon>
        <taxon>Spermatophyta</taxon>
        <taxon>Magnoliopsida</taxon>
        <taxon>eudicotyledons</taxon>
        <taxon>Gunneridae</taxon>
        <taxon>Pentapetalae</taxon>
        <taxon>rosids</taxon>
        <taxon>fabids</taxon>
        <taxon>Rosales</taxon>
        <taxon>Rhamnaceae</taxon>
        <taxon>rhamnoid group</taxon>
        <taxon>Rhamneae</taxon>
        <taxon>Rhamnella</taxon>
    </lineage>
</organism>
<keyword evidence="4 14" id="KW-0240">DNA-directed RNA polymerase</keyword>
<dbReference type="InterPro" id="IPR035698">
    <property type="entry name" value="RNAP_III_Rpc1_C"/>
</dbReference>
<evidence type="ECO:0000256" key="1">
    <source>
        <dbReference type="ARBA" id="ARBA00004123"/>
    </source>
</evidence>
<dbReference type="OrthoDB" id="270392at2759"/>
<dbReference type="CDD" id="cd02736">
    <property type="entry name" value="RNAP_III_Rpc1_C"/>
    <property type="match status" value="1"/>
</dbReference>
<accession>A0A8K0MQJ2</accession>
<name>A0A8K0MQJ2_9ROSA</name>
<dbReference type="InterPro" id="IPR007066">
    <property type="entry name" value="RNA_pol_Rpb1_3"/>
</dbReference>
<evidence type="ECO:0000256" key="13">
    <source>
        <dbReference type="ARBA" id="ARBA00058108"/>
    </source>
</evidence>
<dbReference type="PANTHER" id="PTHR48446:SF1">
    <property type="entry name" value="DNA-DIRECTED RNA POLYMERASE SUBUNIT BETA' N-TERMINAL SECTION"/>
    <property type="match status" value="1"/>
</dbReference>
<comment type="subunit">
    <text evidence="3">Component of the RNA polymerase III (Pol III) complex consisting of 17 subunits.</text>
</comment>
<dbReference type="GO" id="GO:0005634">
    <property type="term" value="C:nucleus"/>
    <property type="evidence" value="ECO:0007669"/>
    <property type="project" value="UniProtKB-SubCell"/>
</dbReference>
<dbReference type="Proteomes" id="UP000796880">
    <property type="component" value="Unassembled WGS sequence"/>
</dbReference>
<comment type="catalytic activity">
    <reaction evidence="12 14">
        <text>RNA(n) + a ribonucleoside 5'-triphosphate = RNA(n+1) + diphosphate</text>
        <dbReference type="Rhea" id="RHEA:21248"/>
        <dbReference type="Rhea" id="RHEA-COMP:14527"/>
        <dbReference type="Rhea" id="RHEA-COMP:17342"/>
        <dbReference type="ChEBI" id="CHEBI:33019"/>
        <dbReference type="ChEBI" id="CHEBI:61557"/>
        <dbReference type="ChEBI" id="CHEBI:140395"/>
        <dbReference type="EC" id="2.7.7.6"/>
    </reaction>
</comment>
<dbReference type="Gene3D" id="4.10.860.120">
    <property type="entry name" value="RNA polymerase II, clamp domain"/>
    <property type="match status" value="1"/>
</dbReference>
<protein>
    <recommendedName>
        <fullName evidence="14">DNA-directed RNA polymerase subunit</fullName>
        <ecNumber evidence="14">2.7.7.6</ecNumber>
    </recommendedName>
</protein>
<dbReference type="FunFam" id="2.40.40.20:FF:000019">
    <property type="entry name" value="DNA-directed RNA polymerase II subunit RPB1"/>
    <property type="match status" value="1"/>
</dbReference>
<dbReference type="InterPro" id="IPR044893">
    <property type="entry name" value="RNA_pol_Rpb1_clamp_domain"/>
</dbReference>
<dbReference type="Gene3D" id="2.40.40.20">
    <property type="match status" value="1"/>
</dbReference>
<keyword evidence="15" id="KW-0175">Coiled coil</keyword>
<keyword evidence="11" id="KW-0539">Nucleus</keyword>
<dbReference type="Pfam" id="PF04983">
    <property type="entry name" value="RNA_pol_Rpb1_3"/>
    <property type="match status" value="1"/>
</dbReference>
<dbReference type="EC" id="2.7.7.6" evidence="14"/>
<dbReference type="InterPro" id="IPR007081">
    <property type="entry name" value="RNA_pol_Rpb1_5"/>
</dbReference>
<dbReference type="CDD" id="cd02583">
    <property type="entry name" value="RNAP_III_RPC1_N"/>
    <property type="match status" value="1"/>
</dbReference>
<dbReference type="Gene3D" id="3.30.1490.180">
    <property type="entry name" value="RNA polymerase ii"/>
    <property type="match status" value="1"/>
</dbReference>
<dbReference type="InterPro" id="IPR006592">
    <property type="entry name" value="RNA_pol_N"/>
</dbReference>
<dbReference type="InterPro" id="IPR042102">
    <property type="entry name" value="RNA_pol_Rpb1_3_sf"/>
</dbReference>
<evidence type="ECO:0000256" key="3">
    <source>
        <dbReference type="ARBA" id="ARBA00011206"/>
    </source>
</evidence>
<dbReference type="PANTHER" id="PTHR48446">
    <property type="entry name" value="DNA-DIRECTED RNA POLYMERASE SUBUNIT BETA' N-TERMINAL SECTION"/>
    <property type="match status" value="1"/>
</dbReference>
<dbReference type="GO" id="GO:0006351">
    <property type="term" value="P:DNA-templated transcription"/>
    <property type="evidence" value="ECO:0007669"/>
    <property type="project" value="InterPro"/>
</dbReference>
<comment type="function">
    <text evidence="13">DNA-dependent RNA polymerase catalyzes the transcription of DNA into RNA using the four ribonucleoside triphosphates as substrates. Largest and catalytic core component of RNA polymerase III which synthesizes small RNAs, such as 5S rRNA and tRNAs. Forms the polymerase active center together with the second largest subunit. A single-stranded DNA template strand of the promoter is positioned within the central active site cleft of Pol III. A bridging helix emanates from RPC1 and crosses the cleft near the catalytic site and is thought to promote translocation of Pol III by acting as a ratchet that moves the RNA-DNA hybrid through the active site by switching from straight to bent conformations at each step of nucleotide addition.</text>
</comment>
<dbReference type="Gene3D" id="1.10.132.30">
    <property type="match status" value="1"/>
</dbReference>
<dbReference type="FunFam" id="1.10.150.390:FF:000004">
    <property type="entry name" value="DNA-directed RNA polymerase subunit"/>
    <property type="match status" value="1"/>
</dbReference>
<keyword evidence="9" id="KW-0460">Magnesium</keyword>
<evidence type="ECO:0000256" key="2">
    <source>
        <dbReference type="ARBA" id="ARBA00006460"/>
    </source>
</evidence>
<dbReference type="GO" id="GO:0000428">
    <property type="term" value="C:DNA-directed RNA polymerase complex"/>
    <property type="evidence" value="ECO:0007669"/>
    <property type="project" value="UniProtKB-KW"/>
</dbReference>
<dbReference type="Pfam" id="PF04998">
    <property type="entry name" value="RNA_pol_Rpb1_5"/>
    <property type="match status" value="1"/>
</dbReference>
<keyword evidence="18" id="KW-1185">Reference proteome</keyword>
<dbReference type="FunFam" id="4.10.860.120:FF:000009">
    <property type="entry name" value="DNA-directed RNA polymerase subunit"/>
    <property type="match status" value="1"/>
</dbReference>
<keyword evidence="8" id="KW-0862">Zinc</keyword>
<comment type="similarity">
    <text evidence="2 14">Belongs to the RNA polymerase beta' chain family.</text>
</comment>
<keyword evidence="7" id="KW-0479">Metal-binding</keyword>
<evidence type="ECO:0000256" key="5">
    <source>
        <dbReference type="ARBA" id="ARBA00022679"/>
    </source>
</evidence>
<evidence type="ECO:0000259" key="16">
    <source>
        <dbReference type="SMART" id="SM00663"/>
    </source>
</evidence>
<gene>
    <name evidence="17" type="ORF">FNV43_RR05539</name>
</gene>
<evidence type="ECO:0000256" key="11">
    <source>
        <dbReference type="ARBA" id="ARBA00023242"/>
    </source>
</evidence>
<evidence type="ECO:0000256" key="14">
    <source>
        <dbReference type="RuleBase" id="RU004279"/>
    </source>
</evidence>
<reference evidence="17" key="1">
    <citation type="submission" date="2020-03" db="EMBL/GenBank/DDBJ databases">
        <title>A high-quality chromosome-level genome assembly of a woody plant with both climbing and erect habits, Rhamnella rubrinervis.</title>
        <authorList>
            <person name="Lu Z."/>
            <person name="Yang Y."/>
            <person name="Zhu X."/>
            <person name="Sun Y."/>
        </authorList>
    </citation>
    <scope>NUCLEOTIDE SEQUENCE</scope>
    <source>
        <strain evidence="17">BYM</strain>
        <tissue evidence="17">Leaf</tissue>
    </source>
</reference>
<dbReference type="Gene3D" id="1.10.274.100">
    <property type="entry name" value="RNA polymerase Rpb1, domain 3"/>
    <property type="match status" value="1"/>
</dbReference>
<dbReference type="SMART" id="SM00663">
    <property type="entry name" value="RPOLA_N"/>
    <property type="match status" value="1"/>
</dbReference>
<evidence type="ECO:0000256" key="6">
    <source>
        <dbReference type="ARBA" id="ARBA00022695"/>
    </source>
</evidence>
<dbReference type="InterPro" id="IPR015700">
    <property type="entry name" value="RPC1"/>
</dbReference>
<dbReference type="InterPro" id="IPR038120">
    <property type="entry name" value="Rpb1_funnel_sf"/>
</dbReference>
<proteinExistence type="inferred from homology"/>
<dbReference type="InterPro" id="IPR000722">
    <property type="entry name" value="RNA_pol_asu"/>
</dbReference>
<sequence>MAAPANGDQAQNIQYTKEPFIEDVGPRRLKRMQFATLSASEISKLAEVQVWKGSYYDPNRKPIEGGLLDPRMGPANKISVCATCHGSFAECPGHFGYLKLALPVYNVGYLSNILDILKCICKKCSHILLGEGERQMFLKNMRRFKFDALKKTDLMKKIVKKCTNLTPRTMKCSRCGYINGKVKKAGSGPNSVLGIIHDHSKLIDGLEEYKSAISHDCELLYLADRPEKLIMSNIAVPPIPIRPSGIADGDRSNENDITEQLKKIIQSNASLQQELSEASSAGKHLLGWDQLQVDVAQYINSDVRVPFSMQATKRLGGFVQRLNGKQGRFRGNLSGKRVEYTGRTVISPDPNLKITEVAIPIHMARILTYPEQVSRHNIEKLRQCVSNGPDKYPGARMLRHADGSQWSLKFSRKRRADELKYGDIVERHLEDGDIILFNRQPSLHRMSIMCHRARIMPWRTLRFNESVCNPYNADFDGDEMNMHVPQTEEARTEAVLLMGVQNNLCTPKNGEILVASTQDFLTSSFLITRKDTFYDRAAFSLMCSYMGDGMDHVDLPTPTVIKPVELWTGKQLFSILVRPNANVRVYLNLTVREKNYTKLLANGREIEAMCPNDGFVYFHNSELVSGQLGKATLGNGNKDGLFSVLLRDYKAHAAASCMNRLAKLSARWIGNHGFSIGIDDVQPSEKLHQQKQETILEGYNKCDEKIKLYNEGSLPPEPGCDAAQSLEARITHILNGIRDATGKLCMQELHWRNSPLIMSQCGSKGSPINISQMIACVGQQSVGGRRAPNGFIDRSLPHFLRKQKTPGAKGFVANSFYSGLSATEFFFHTMGGREGLVDTAVKTAETGYMSRRLIKSMEDLSLHYDDTVRNASGCIVQFRYGDDSMDPANMEGKNGAPLNFERLFLKAKVTCPAGENETLSPEKVAEIVENRLSQQDMTSEGGCSVEFQTSLKCFLDEYVTALKKAREGFGLIESLAGMENSDTLEKIVLHISGVTARQLEVFLDTCISRYLSKKIEAGTAVGAIGAQSIGEPGTQMTLKTFHFAGVASMNITLGVPRIKEIINAAKKISTPIITAPLECDNNVNVARMVKGRIEKTSLGQVAKSIKIVMTNRSASIVVTLDMDMIQDAQLSIDANVVQEAILKTPRIKLKREHIRVLDAKKLEILPLEADRSKIHFNLHYLKSLLPTIIVKGIKTAERAVINKEEDKRTQMNKYKLLVEGEGLLAVMGTEGVDGHNIKSNHIIEMRMIFGIEVARRCISDEIEYTMKSHGMSIDKRHMMLLADVMTYMGEVLGITRFGISKMDKSILMLASFERTSDLLFNASITGKVDNIEGVTESIIMGMPMQIGTGMLKVRQRVDVPMKLSYGPDPILRN</sequence>
<dbReference type="GO" id="GO:0003677">
    <property type="term" value="F:DNA binding"/>
    <property type="evidence" value="ECO:0007669"/>
    <property type="project" value="InterPro"/>
</dbReference>